<dbReference type="RefSeq" id="WP_058594290.1">
    <property type="nucleotide sequence ID" value="NZ_LDRK01000063.1"/>
</dbReference>
<feature type="binding site" evidence="8">
    <location>
        <begin position="150"/>
        <end position="153"/>
    </location>
    <ligand>
        <name>ATP</name>
        <dbReference type="ChEBI" id="CHEBI:30616"/>
    </ligand>
</feature>
<dbReference type="InterPro" id="IPR014729">
    <property type="entry name" value="Rossmann-like_a/b/a_fold"/>
</dbReference>
<feature type="binding site" evidence="8">
    <location>
        <position position="62"/>
    </location>
    <ligand>
        <name>(R)-pantoate</name>
        <dbReference type="ChEBI" id="CHEBI:15980"/>
    </ligand>
</feature>
<feature type="binding site" evidence="8">
    <location>
        <position position="62"/>
    </location>
    <ligand>
        <name>beta-alanine</name>
        <dbReference type="ChEBI" id="CHEBI:57966"/>
    </ligand>
</feature>
<evidence type="ECO:0000313" key="9">
    <source>
        <dbReference type="EMBL" id="KTR85382.1"/>
    </source>
</evidence>
<dbReference type="GO" id="GO:0004592">
    <property type="term" value="F:pantoate-beta-alanine ligase activity"/>
    <property type="evidence" value="ECO:0007669"/>
    <property type="project" value="UniProtKB-UniRule"/>
</dbReference>
<comment type="function">
    <text evidence="8">Catalyzes the condensation of pantoate with beta-alanine in an ATP-dependent reaction via a pantoyl-adenylate intermediate.</text>
</comment>
<comment type="caution">
    <text evidence="9">The sequence shown here is derived from an EMBL/GenBank/DDBJ whole genome shotgun (WGS) entry which is preliminary data.</text>
</comment>
<dbReference type="GO" id="GO:0005829">
    <property type="term" value="C:cytosol"/>
    <property type="evidence" value="ECO:0007669"/>
    <property type="project" value="TreeGrafter"/>
</dbReference>
<evidence type="ECO:0000256" key="8">
    <source>
        <dbReference type="HAMAP-Rule" id="MF_00158"/>
    </source>
</evidence>
<accession>A0A147ELY9</accession>
<dbReference type="OrthoDB" id="9773087at2"/>
<evidence type="ECO:0000256" key="1">
    <source>
        <dbReference type="ARBA" id="ARBA00004990"/>
    </source>
</evidence>
<evidence type="ECO:0000256" key="3">
    <source>
        <dbReference type="ARBA" id="ARBA00022598"/>
    </source>
</evidence>
<evidence type="ECO:0000256" key="4">
    <source>
        <dbReference type="ARBA" id="ARBA00022655"/>
    </source>
</evidence>
<dbReference type="NCBIfam" id="TIGR00018">
    <property type="entry name" value="panC"/>
    <property type="match status" value="1"/>
</dbReference>
<comment type="subunit">
    <text evidence="8">Homodimer.</text>
</comment>
<keyword evidence="5 8" id="KW-0547">Nucleotide-binding</keyword>
<keyword evidence="8" id="KW-0963">Cytoplasm</keyword>
<dbReference type="Gene3D" id="3.30.1300.10">
    <property type="entry name" value="Pantoate-beta-alanine ligase, C-terminal domain"/>
    <property type="match status" value="1"/>
</dbReference>
<evidence type="ECO:0000256" key="6">
    <source>
        <dbReference type="ARBA" id="ARBA00022840"/>
    </source>
</evidence>
<dbReference type="AlphaFoldDB" id="A0A147ELY9"/>
<keyword evidence="10" id="KW-1185">Reference proteome</keyword>
<proteinExistence type="inferred from homology"/>
<dbReference type="PATRIC" id="fig|1079994.3.peg.2183"/>
<dbReference type="PANTHER" id="PTHR21299">
    <property type="entry name" value="CYTIDYLATE KINASE/PANTOATE-BETA-ALANINE LIGASE"/>
    <property type="match status" value="1"/>
</dbReference>
<reference evidence="9 10" key="1">
    <citation type="journal article" date="2016" name="Front. Microbiol.">
        <title>Genomic Resource of Rice Seed Associated Bacteria.</title>
        <authorList>
            <person name="Midha S."/>
            <person name="Bansal K."/>
            <person name="Sharma S."/>
            <person name="Kumar N."/>
            <person name="Patil P.P."/>
            <person name="Chaudhry V."/>
            <person name="Patil P.B."/>
        </authorList>
    </citation>
    <scope>NUCLEOTIDE SEQUENCE [LARGE SCALE GENOMIC DNA]</scope>
    <source>
        <strain evidence="9 10">NS354</strain>
    </source>
</reference>
<feature type="binding site" evidence="8">
    <location>
        <position position="179"/>
    </location>
    <ligand>
        <name>ATP</name>
        <dbReference type="ChEBI" id="CHEBI:30616"/>
    </ligand>
</feature>
<dbReference type="Proteomes" id="UP000070810">
    <property type="component" value="Unassembled WGS sequence"/>
</dbReference>
<evidence type="ECO:0000256" key="5">
    <source>
        <dbReference type="ARBA" id="ARBA00022741"/>
    </source>
</evidence>
<keyword evidence="3 8" id="KW-0436">Ligase</keyword>
<keyword evidence="4 8" id="KW-0566">Pantothenate biosynthesis</keyword>
<dbReference type="Gene3D" id="3.40.50.620">
    <property type="entry name" value="HUPs"/>
    <property type="match status" value="1"/>
</dbReference>
<dbReference type="InterPro" id="IPR042176">
    <property type="entry name" value="Pantoate_ligase_C"/>
</dbReference>
<organism evidence="9 10">
    <name type="scientific">Leucobacter chromiiresistens</name>
    <dbReference type="NCBI Taxonomy" id="1079994"/>
    <lineage>
        <taxon>Bacteria</taxon>
        <taxon>Bacillati</taxon>
        <taxon>Actinomycetota</taxon>
        <taxon>Actinomycetes</taxon>
        <taxon>Micrococcales</taxon>
        <taxon>Microbacteriaceae</taxon>
        <taxon>Leucobacter</taxon>
    </lineage>
</organism>
<dbReference type="GO" id="GO:0015940">
    <property type="term" value="P:pantothenate biosynthetic process"/>
    <property type="evidence" value="ECO:0007669"/>
    <property type="project" value="UniProtKB-UniRule"/>
</dbReference>
<keyword evidence="6 8" id="KW-0067">ATP-binding</keyword>
<dbReference type="HAMAP" id="MF_00158">
    <property type="entry name" value="PanC"/>
    <property type="match status" value="1"/>
</dbReference>
<sequence length="290" mass="30789">MKIVRRVSELRDEVRRARARGAERVGIVPTMGALHDGHLSLVRAARRDGDVVVMSIFVNPKQFTESADLAGYPRQEAADAALAESAGVDVLFAPDAAELYPDGFATTVHVGGPLTQTMEASGRGPEHFDGVATVVAKLLLASDADAAYFGQKDAQQVMVVRRMVADLGIRTRIVACPTVRDRDGLALSSRNVRLSAEERSRATAIPRALEAVEAALALGETSVEALHARAAAVLTAAGISPEYVAFVDERTVRPVSEIADPVLCAIAARVGSVRLIDNALLALPDPTEEH</sequence>
<feature type="binding site" evidence="8">
    <location>
        <begin position="31"/>
        <end position="38"/>
    </location>
    <ligand>
        <name>ATP</name>
        <dbReference type="ChEBI" id="CHEBI:30616"/>
    </ligand>
</feature>
<comment type="subcellular location">
    <subcellularLocation>
        <location evidence="8">Cytoplasm</location>
    </subcellularLocation>
</comment>
<comment type="pathway">
    <text evidence="1 8">Cofactor biosynthesis; (R)-pantothenate biosynthesis; (R)-pantothenate from (R)-pantoate and beta-alanine: step 1/1.</text>
</comment>
<feature type="binding site" evidence="8">
    <location>
        <position position="156"/>
    </location>
    <ligand>
        <name>(R)-pantoate</name>
        <dbReference type="ChEBI" id="CHEBI:15980"/>
    </ligand>
</feature>
<dbReference type="EC" id="6.3.2.1" evidence="8"/>
<name>A0A147ELY9_9MICO</name>
<dbReference type="Pfam" id="PF02569">
    <property type="entry name" value="Pantoate_ligase"/>
    <property type="match status" value="1"/>
</dbReference>
<comment type="miscellaneous">
    <text evidence="8">The reaction proceeds by a bi uni uni bi ping pong mechanism.</text>
</comment>
<evidence type="ECO:0000313" key="10">
    <source>
        <dbReference type="Proteomes" id="UP000070810"/>
    </source>
</evidence>
<protein>
    <recommendedName>
        <fullName evidence="8">Pantothenate synthetase</fullName>
        <shortName evidence="8">PS</shortName>
        <ecNumber evidence="8">6.3.2.1</ecNumber>
    </recommendedName>
    <alternativeName>
        <fullName evidence="8">Pantoate--beta-alanine ligase</fullName>
    </alternativeName>
    <alternativeName>
        <fullName evidence="8">Pantoate-activating enzyme</fullName>
    </alternativeName>
</protein>
<comment type="catalytic activity">
    <reaction evidence="7 8">
        <text>(R)-pantoate + beta-alanine + ATP = (R)-pantothenate + AMP + diphosphate + H(+)</text>
        <dbReference type="Rhea" id="RHEA:10912"/>
        <dbReference type="ChEBI" id="CHEBI:15378"/>
        <dbReference type="ChEBI" id="CHEBI:15980"/>
        <dbReference type="ChEBI" id="CHEBI:29032"/>
        <dbReference type="ChEBI" id="CHEBI:30616"/>
        <dbReference type="ChEBI" id="CHEBI:33019"/>
        <dbReference type="ChEBI" id="CHEBI:57966"/>
        <dbReference type="ChEBI" id="CHEBI:456215"/>
        <dbReference type="EC" id="6.3.2.1"/>
    </reaction>
</comment>
<gene>
    <name evidence="8" type="primary">panC</name>
    <name evidence="9" type="ORF">NS354_09600</name>
</gene>
<dbReference type="UniPathway" id="UPA00028">
    <property type="reaction ID" value="UER00005"/>
</dbReference>
<dbReference type="PANTHER" id="PTHR21299:SF1">
    <property type="entry name" value="PANTOATE--BETA-ALANINE LIGASE"/>
    <property type="match status" value="1"/>
</dbReference>
<feature type="active site" description="Proton donor" evidence="8">
    <location>
        <position position="38"/>
    </location>
</feature>
<dbReference type="InterPro" id="IPR003721">
    <property type="entry name" value="Pantoate_ligase"/>
</dbReference>
<dbReference type="SUPFAM" id="SSF52374">
    <property type="entry name" value="Nucleotidylyl transferase"/>
    <property type="match status" value="1"/>
</dbReference>
<evidence type="ECO:0000256" key="7">
    <source>
        <dbReference type="ARBA" id="ARBA00048258"/>
    </source>
</evidence>
<dbReference type="GO" id="GO:0005524">
    <property type="term" value="F:ATP binding"/>
    <property type="evidence" value="ECO:0007669"/>
    <property type="project" value="UniProtKB-KW"/>
</dbReference>
<comment type="similarity">
    <text evidence="2 8">Belongs to the pantothenate synthetase family.</text>
</comment>
<evidence type="ECO:0000256" key="2">
    <source>
        <dbReference type="ARBA" id="ARBA00009256"/>
    </source>
</evidence>
<dbReference type="EMBL" id="LDRK01000063">
    <property type="protein sequence ID" value="KTR85382.1"/>
    <property type="molecule type" value="Genomic_DNA"/>
</dbReference>
<feature type="binding site" evidence="8">
    <location>
        <begin position="187"/>
        <end position="190"/>
    </location>
    <ligand>
        <name>ATP</name>
        <dbReference type="ChEBI" id="CHEBI:30616"/>
    </ligand>
</feature>